<keyword evidence="5 7" id="KW-0547">Nucleotide-binding</keyword>
<dbReference type="GO" id="GO:0005737">
    <property type="term" value="C:cytoplasm"/>
    <property type="evidence" value="ECO:0007669"/>
    <property type="project" value="UniProtKB-SubCell"/>
</dbReference>
<dbReference type="Gene3D" id="3.90.190.20">
    <property type="entry name" value="Mur ligase, C-terminal domain"/>
    <property type="match status" value="1"/>
</dbReference>
<feature type="domain" description="Mur ligase central" evidence="10">
    <location>
        <begin position="118"/>
        <end position="318"/>
    </location>
</feature>
<evidence type="ECO:0000256" key="6">
    <source>
        <dbReference type="ARBA" id="ARBA00022840"/>
    </source>
</evidence>
<evidence type="ECO:0000256" key="1">
    <source>
        <dbReference type="ARBA" id="ARBA00004496"/>
    </source>
</evidence>
<reference evidence="12" key="1">
    <citation type="submission" date="2009-12" db="EMBL/GenBank/DDBJ databases">
        <title>Complete sequence of Treponema azotonutricium strain ZAS-9.</title>
        <authorList>
            <person name="Tetu S.G."/>
            <person name="Matson E."/>
            <person name="Ren Q."/>
            <person name="Seshadri R."/>
            <person name="Elbourne L."/>
            <person name="Hassan K.A."/>
            <person name="Durkin A."/>
            <person name="Radune D."/>
            <person name="Mohamoud Y."/>
            <person name="Shay R."/>
            <person name="Jin S."/>
            <person name="Zhang X."/>
            <person name="Lucey K."/>
            <person name="Ballor N.R."/>
            <person name="Ottesen E."/>
            <person name="Rosenthal R."/>
            <person name="Allen A."/>
            <person name="Leadbetter J.R."/>
            <person name="Paulsen I.T."/>
        </authorList>
    </citation>
    <scope>NUCLEOTIDE SEQUENCE [LARGE SCALE GENOMIC DNA]</scope>
    <source>
        <strain evidence="12">ATCC BAA-888 / DSM 13862 / ZAS-9</strain>
    </source>
</reference>
<dbReference type="GO" id="GO:0071555">
    <property type="term" value="P:cell wall organization"/>
    <property type="evidence" value="ECO:0007669"/>
    <property type="project" value="UniProtKB-KW"/>
</dbReference>
<keyword evidence="7 8" id="KW-0131">Cell cycle</keyword>
<comment type="similarity">
    <text evidence="7">Belongs to the MurCDEF family.</text>
</comment>
<feature type="binding site" evidence="7">
    <location>
        <begin position="120"/>
        <end position="126"/>
    </location>
    <ligand>
        <name>ATP</name>
        <dbReference type="ChEBI" id="CHEBI:30616"/>
    </ligand>
</feature>
<dbReference type="InterPro" id="IPR013221">
    <property type="entry name" value="Mur_ligase_cen"/>
</dbReference>
<dbReference type="HAMAP" id="MF_00639">
    <property type="entry name" value="MurD"/>
    <property type="match status" value="1"/>
</dbReference>
<dbReference type="KEGG" id="taz:TREAZ_0071"/>
<dbReference type="EMBL" id="CP001841">
    <property type="protein sequence ID" value="AEF82935.1"/>
    <property type="molecule type" value="Genomic_DNA"/>
</dbReference>
<evidence type="ECO:0000259" key="9">
    <source>
        <dbReference type="Pfam" id="PF02875"/>
    </source>
</evidence>
<dbReference type="OrthoDB" id="9809796at2"/>
<evidence type="ECO:0000313" key="11">
    <source>
        <dbReference type="EMBL" id="AEF82935.1"/>
    </source>
</evidence>
<keyword evidence="3 7" id="KW-0963">Cytoplasm</keyword>
<dbReference type="NCBIfam" id="TIGR01087">
    <property type="entry name" value="murD"/>
    <property type="match status" value="1"/>
</dbReference>
<keyword evidence="7 8" id="KW-0961">Cell wall biogenesis/degradation</keyword>
<dbReference type="InParanoid" id="F5YFK6"/>
<keyword evidence="7 8" id="KW-0132">Cell division</keyword>
<dbReference type="SUPFAM" id="SSF53623">
    <property type="entry name" value="MurD-like peptide ligases, catalytic domain"/>
    <property type="match status" value="1"/>
</dbReference>
<dbReference type="RefSeq" id="WP_015711851.1">
    <property type="nucleotide sequence ID" value="NC_015577.1"/>
</dbReference>
<evidence type="ECO:0000256" key="5">
    <source>
        <dbReference type="ARBA" id="ARBA00022741"/>
    </source>
</evidence>
<comment type="catalytic activity">
    <reaction evidence="7 8">
        <text>UDP-N-acetyl-alpha-D-muramoyl-L-alanine + D-glutamate + ATP = UDP-N-acetyl-alpha-D-muramoyl-L-alanyl-D-glutamate + ADP + phosphate + H(+)</text>
        <dbReference type="Rhea" id="RHEA:16429"/>
        <dbReference type="ChEBI" id="CHEBI:15378"/>
        <dbReference type="ChEBI" id="CHEBI:29986"/>
        <dbReference type="ChEBI" id="CHEBI:30616"/>
        <dbReference type="ChEBI" id="CHEBI:43474"/>
        <dbReference type="ChEBI" id="CHEBI:83898"/>
        <dbReference type="ChEBI" id="CHEBI:83900"/>
        <dbReference type="ChEBI" id="CHEBI:456216"/>
        <dbReference type="EC" id="6.3.2.9"/>
    </reaction>
</comment>
<dbReference type="GO" id="GO:0009252">
    <property type="term" value="P:peptidoglycan biosynthetic process"/>
    <property type="evidence" value="ECO:0007669"/>
    <property type="project" value="UniProtKB-UniRule"/>
</dbReference>
<dbReference type="eggNOG" id="COG0771">
    <property type="taxonomic scope" value="Bacteria"/>
</dbReference>
<comment type="function">
    <text evidence="7 8">Cell wall formation. Catalyzes the addition of glutamate to the nucleotide precursor UDP-N-acetylmuramoyl-L-alanine (UMA).</text>
</comment>
<evidence type="ECO:0000313" key="12">
    <source>
        <dbReference type="Proteomes" id="UP000009222"/>
    </source>
</evidence>
<dbReference type="GO" id="GO:0008360">
    <property type="term" value="P:regulation of cell shape"/>
    <property type="evidence" value="ECO:0007669"/>
    <property type="project" value="UniProtKB-KW"/>
</dbReference>
<dbReference type="InterPro" id="IPR004101">
    <property type="entry name" value="Mur_ligase_C"/>
</dbReference>
<dbReference type="InterPro" id="IPR036565">
    <property type="entry name" value="Mur-like_cat_sf"/>
</dbReference>
<dbReference type="GO" id="GO:0008764">
    <property type="term" value="F:UDP-N-acetylmuramoylalanine-D-glutamate ligase activity"/>
    <property type="evidence" value="ECO:0007669"/>
    <property type="project" value="UniProtKB-UniRule"/>
</dbReference>
<keyword evidence="7 8" id="KW-0573">Peptidoglycan synthesis</keyword>
<dbReference type="PANTHER" id="PTHR43692:SF1">
    <property type="entry name" value="UDP-N-ACETYLMURAMOYLALANINE--D-GLUTAMATE LIGASE"/>
    <property type="match status" value="1"/>
</dbReference>
<reference evidence="11 12" key="2">
    <citation type="journal article" date="2011" name="ISME J.">
        <title>RNA-seq reveals cooperative metabolic interactions between two termite-gut spirochete species in co-culture.</title>
        <authorList>
            <person name="Rosenthal A.Z."/>
            <person name="Matson E.G."/>
            <person name="Eldar A."/>
            <person name="Leadbetter J.R."/>
        </authorList>
    </citation>
    <scope>NUCLEOTIDE SEQUENCE [LARGE SCALE GENOMIC DNA]</scope>
    <source>
        <strain evidence="12">ATCC BAA-888 / DSM 13862 / ZAS-9</strain>
    </source>
</reference>
<dbReference type="STRING" id="545695.TREAZ_0071"/>
<dbReference type="FunCoup" id="F5YFK6">
    <property type="interactions" value="328"/>
</dbReference>
<proteinExistence type="inferred from homology"/>
<dbReference type="Pfam" id="PF08245">
    <property type="entry name" value="Mur_ligase_M"/>
    <property type="match status" value="1"/>
</dbReference>
<keyword evidence="6 7" id="KW-0067">ATP-binding</keyword>
<dbReference type="Gene3D" id="3.40.50.720">
    <property type="entry name" value="NAD(P)-binding Rossmann-like Domain"/>
    <property type="match status" value="1"/>
</dbReference>
<dbReference type="Gene3D" id="3.40.1190.10">
    <property type="entry name" value="Mur-like, catalytic domain"/>
    <property type="match status" value="1"/>
</dbReference>
<evidence type="ECO:0000256" key="3">
    <source>
        <dbReference type="ARBA" id="ARBA00022490"/>
    </source>
</evidence>
<dbReference type="GO" id="GO:0051301">
    <property type="term" value="P:cell division"/>
    <property type="evidence" value="ECO:0007669"/>
    <property type="project" value="UniProtKB-KW"/>
</dbReference>
<feature type="domain" description="Mur ligase C-terminal" evidence="9">
    <location>
        <begin position="342"/>
        <end position="453"/>
    </location>
</feature>
<dbReference type="EC" id="6.3.2.9" evidence="7 8"/>
<comment type="pathway">
    <text evidence="2 7 8">Cell wall biogenesis; peptidoglycan biosynthesis.</text>
</comment>
<protein>
    <recommendedName>
        <fullName evidence="7 8">UDP-N-acetylmuramoylalanine--D-glutamate ligase</fullName>
        <ecNumber evidence="7 8">6.3.2.9</ecNumber>
    </recommendedName>
    <alternativeName>
        <fullName evidence="7">D-glutamic acid-adding enzyme</fullName>
    </alternativeName>
    <alternativeName>
        <fullName evidence="7">UDP-N-acetylmuramoyl-L-alanyl-D-glutamate synthetase</fullName>
    </alternativeName>
</protein>
<dbReference type="HOGENOM" id="CLU_032540_0_1_12"/>
<dbReference type="GO" id="GO:0005524">
    <property type="term" value="F:ATP binding"/>
    <property type="evidence" value="ECO:0007669"/>
    <property type="project" value="UniProtKB-UniRule"/>
</dbReference>
<dbReference type="Pfam" id="PF21799">
    <property type="entry name" value="MurD-like_N"/>
    <property type="match status" value="1"/>
</dbReference>
<evidence type="ECO:0000256" key="8">
    <source>
        <dbReference type="RuleBase" id="RU003664"/>
    </source>
</evidence>
<evidence type="ECO:0000259" key="10">
    <source>
        <dbReference type="Pfam" id="PF08245"/>
    </source>
</evidence>
<evidence type="ECO:0000256" key="2">
    <source>
        <dbReference type="ARBA" id="ARBA00004752"/>
    </source>
</evidence>
<dbReference type="InterPro" id="IPR005762">
    <property type="entry name" value="MurD"/>
</dbReference>
<keyword evidence="12" id="KW-1185">Reference proteome</keyword>
<dbReference type="Pfam" id="PF02875">
    <property type="entry name" value="Mur_ligase_C"/>
    <property type="match status" value="1"/>
</dbReference>
<dbReference type="InterPro" id="IPR036615">
    <property type="entry name" value="Mur_ligase_C_dom_sf"/>
</dbReference>
<organism evidence="11 12">
    <name type="scientific">Leadbettera azotonutricia (strain ATCC BAA-888 / DSM 13862 / ZAS-9)</name>
    <name type="common">Treponema azotonutricium</name>
    <dbReference type="NCBI Taxonomy" id="545695"/>
    <lineage>
        <taxon>Bacteria</taxon>
        <taxon>Pseudomonadati</taxon>
        <taxon>Spirochaetota</taxon>
        <taxon>Spirochaetia</taxon>
        <taxon>Spirochaetales</taxon>
        <taxon>Breznakiellaceae</taxon>
        <taxon>Leadbettera</taxon>
    </lineage>
</organism>
<keyword evidence="7 8" id="KW-0133">Cell shape</keyword>
<gene>
    <name evidence="7 11" type="primary">murD</name>
    <name evidence="11" type="ordered locus">TREAZ_0071</name>
</gene>
<dbReference type="AlphaFoldDB" id="F5YFK6"/>
<name>F5YFK6_LEAAZ</name>
<dbReference type="Proteomes" id="UP000009222">
    <property type="component" value="Chromosome"/>
</dbReference>
<dbReference type="SUPFAM" id="SSF53244">
    <property type="entry name" value="MurD-like peptide ligases, peptide-binding domain"/>
    <property type="match status" value="1"/>
</dbReference>
<dbReference type="UniPathway" id="UPA00219"/>
<dbReference type="SUPFAM" id="SSF51984">
    <property type="entry name" value="MurCD N-terminal domain"/>
    <property type="match status" value="1"/>
</dbReference>
<comment type="subcellular location">
    <subcellularLocation>
        <location evidence="1 7 8">Cytoplasm</location>
    </subcellularLocation>
</comment>
<evidence type="ECO:0000256" key="7">
    <source>
        <dbReference type="HAMAP-Rule" id="MF_00639"/>
    </source>
</evidence>
<dbReference type="PANTHER" id="PTHR43692">
    <property type="entry name" value="UDP-N-ACETYLMURAMOYLALANINE--D-GLUTAMATE LIGASE"/>
    <property type="match status" value="1"/>
</dbReference>
<evidence type="ECO:0000256" key="4">
    <source>
        <dbReference type="ARBA" id="ARBA00022598"/>
    </source>
</evidence>
<sequence length="481" mass="51536">MVKNSFAGIKALVMGLGLNGGGIESARYLALRGAEVSVTDLRDEKILAPSIEKLEAGIEGATIRYILGRHDMEDFEKADMVIKNPGVRPDSPYLKKARRIETDISLFLAASPARLSAVTGSKGKSTTASALHWVLKEAREYHGLPGKAFLGGNITVSPLTFLDELEEGDDVVLELSSWQLGDVKGRTKENSKDNGTPAPLLKPRAAVLTAIMPDHLDRYGTMEAYIADKRIIYQGQDSCDATVARDDEWGRSFHRESKGRPLVYSAQPLLEGIAGGWLTPNGGPGIARIANGKLVEVVPEKLLTPGDHQKMNLLAASLALLDLGIDADFIRESIGRFPGIEHRLEFFMESKGVRFYNDSAATIPEAAAAAIAALGSPVLVTGGTDKNLDYAPFIKAAPKAKAILLLAGTGSEKIRKLLDAAGTPYKGPYDSAGAAAKAAMEIAQRGDAIALSPGCTSFGMFLNEFDRGNKWKEAVRKYAEA</sequence>
<accession>F5YFK6</accession>
<keyword evidence="4 7" id="KW-0436">Ligase</keyword>